<dbReference type="FunCoup" id="A0A7M7LLC2">
    <property type="interactions" value="68"/>
</dbReference>
<feature type="compositionally biased region" description="Basic and acidic residues" evidence="17">
    <location>
        <begin position="455"/>
        <end position="476"/>
    </location>
</feature>
<evidence type="ECO:0000256" key="17">
    <source>
        <dbReference type="SAM" id="MobiDB-lite"/>
    </source>
</evidence>
<feature type="compositionally biased region" description="Polar residues" evidence="17">
    <location>
        <begin position="533"/>
        <end position="544"/>
    </location>
</feature>
<keyword evidence="10" id="KW-0269">Exonuclease</keyword>
<accession>A0A7M7LLC2</accession>
<dbReference type="PANTHER" id="PTHR23240">
    <property type="entry name" value="DNA CROSS-LINK REPAIR PROTEIN PSO2/SNM1-RELATED"/>
    <property type="match status" value="1"/>
</dbReference>
<evidence type="ECO:0000256" key="1">
    <source>
        <dbReference type="ARBA" id="ARBA00001526"/>
    </source>
</evidence>
<dbReference type="GO" id="GO:0000723">
    <property type="term" value="P:telomere maintenance"/>
    <property type="evidence" value="ECO:0000318"/>
    <property type="project" value="GO_Central"/>
</dbReference>
<keyword evidence="9" id="KW-0378">Hydrolase</keyword>
<dbReference type="InterPro" id="IPR011084">
    <property type="entry name" value="DRMBL"/>
</dbReference>
<comment type="catalytic activity">
    <reaction evidence="1">
        <text>a beta-lactam + H2O = a substituted beta-amino acid</text>
        <dbReference type="Rhea" id="RHEA:20401"/>
        <dbReference type="ChEBI" id="CHEBI:15377"/>
        <dbReference type="ChEBI" id="CHEBI:35627"/>
        <dbReference type="ChEBI" id="CHEBI:140347"/>
        <dbReference type="EC" id="3.5.2.6"/>
    </reaction>
</comment>
<evidence type="ECO:0000256" key="3">
    <source>
        <dbReference type="ARBA" id="ARBA00004574"/>
    </source>
</evidence>
<evidence type="ECO:0000256" key="6">
    <source>
        <dbReference type="ARBA" id="ARBA00022454"/>
    </source>
</evidence>
<dbReference type="AlphaFoldDB" id="A0A7M7LLC2"/>
<dbReference type="KEGG" id="spu:582513"/>
<proteinExistence type="inferred from homology"/>
<protein>
    <recommendedName>
        <fullName evidence="14">5' exonuclease Apollo</fullName>
        <ecNumber evidence="5">3.5.2.6</ecNumber>
    </recommendedName>
    <alternativeName>
        <fullName evidence="15">DNA cross-link repair 1B protein</fullName>
    </alternativeName>
    <alternativeName>
        <fullName evidence="16">SNM1 homolog B</fullName>
    </alternativeName>
</protein>
<dbReference type="EC" id="3.5.2.6" evidence="5"/>
<keyword evidence="12" id="KW-0234">DNA repair</keyword>
<feature type="domain" description="DNA repair metallo-beta-lactamase" evidence="18">
    <location>
        <begin position="220"/>
        <end position="303"/>
    </location>
</feature>
<dbReference type="CDD" id="cd16273">
    <property type="entry name" value="SNM1A-1C-like_MBL-fold"/>
    <property type="match status" value="1"/>
</dbReference>
<keyword evidence="8" id="KW-0227">DNA damage</keyword>
<keyword evidence="6" id="KW-0158">Chromosome</keyword>
<dbReference type="GO" id="GO:0003684">
    <property type="term" value="F:damaged DNA binding"/>
    <property type="evidence" value="ECO:0000318"/>
    <property type="project" value="GO_Central"/>
</dbReference>
<keyword evidence="20" id="KW-1185">Reference proteome</keyword>
<feature type="region of interest" description="Disordered" evidence="17">
    <location>
        <begin position="380"/>
        <end position="403"/>
    </location>
</feature>
<keyword evidence="13" id="KW-0539">Nucleus</keyword>
<comment type="subcellular location">
    <subcellularLocation>
        <location evidence="3">Chromosome</location>
        <location evidence="3">Telomere</location>
    </subcellularLocation>
    <subcellularLocation>
        <location evidence="2">Nucleus</location>
    </subcellularLocation>
</comment>
<evidence type="ECO:0000256" key="4">
    <source>
        <dbReference type="ARBA" id="ARBA00010304"/>
    </source>
</evidence>
<evidence type="ECO:0000256" key="10">
    <source>
        <dbReference type="ARBA" id="ARBA00022839"/>
    </source>
</evidence>
<evidence type="ECO:0000256" key="15">
    <source>
        <dbReference type="ARBA" id="ARBA00041693"/>
    </source>
</evidence>
<dbReference type="GO" id="GO:0005634">
    <property type="term" value="C:nucleus"/>
    <property type="evidence" value="ECO:0000318"/>
    <property type="project" value="GO_Central"/>
</dbReference>
<dbReference type="Gene3D" id="3.40.50.12650">
    <property type="match status" value="1"/>
</dbReference>
<reference evidence="20" key="1">
    <citation type="submission" date="2015-02" db="EMBL/GenBank/DDBJ databases">
        <title>Genome sequencing for Strongylocentrotus purpuratus.</title>
        <authorList>
            <person name="Murali S."/>
            <person name="Liu Y."/>
            <person name="Vee V."/>
            <person name="English A."/>
            <person name="Wang M."/>
            <person name="Skinner E."/>
            <person name="Han Y."/>
            <person name="Muzny D.M."/>
            <person name="Worley K.C."/>
            <person name="Gibbs R.A."/>
        </authorList>
    </citation>
    <scope>NUCLEOTIDE SEQUENCE</scope>
</reference>
<evidence type="ECO:0000313" key="20">
    <source>
        <dbReference type="Proteomes" id="UP000007110"/>
    </source>
</evidence>
<dbReference type="InParanoid" id="A0A7M7LLC2"/>
<evidence type="ECO:0000256" key="12">
    <source>
        <dbReference type="ARBA" id="ARBA00023204"/>
    </source>
</evidence>
<keyword evidence="11" id="KW-0779">Telomere</keyword>
<dbReference type="CTD" id="64858"/>
<evidence type="ECO:0000256" key="16">
    <source>
        <dbReference type="ARBA" id="ARBA00042738"/>
    </source>
</evidence>
<dbReference type="GO" id="GO:0000781">
    <property type="term" value="C:chromosome, telomeric region"/>
    <property type="evidence" value="ECO:0000318"/>
    <property type="project" value="GO_Central"/>
</dbReference>
<dbReference type="GO" id="GO:0035312">
    <property type="term" value="F:5'-3' DNA exonuclease activity"/>
    <property type="evidence" value="ECO:0000318"/>
    <property type="project" value="GO_Central"/>
</dbReference>
<evidence type="ECO:0000256" key="2">
    <source>
        <dbReference type="ARBA" id="ARBA00004123"/>
    </source>
</evidence>
<dbReference type="OMA" id="YEHILMS"/>
<evidence type="ECO:0000256" key="11">
    <source>
        <dbReference type="ARBA" id="ARBA00022895"/>
    </source>
</evidence>
<evidence type="ECO:0000259" key="18">
    <source>
        <dbReference type="Pfam" id="PF07522"/>
    </source>
</evidence>
<evidence type="ECO:0000256" key="9">
    <source>
        <dbReference type="ARBA" id="ARBA00022801"/>
    </source>
</evidence>
<evidence type="ECO:0000256" key="5">
    <source>
        <dbReference type="ARBA" id="ARBA00012865"/>
    </source>
</evidence>
<evidence type="ECO:0000256" key="7">
    <source>
        <dbReference type="ARBA" id="ARBA00022722"/>
    </source>
</evidence>
<feature type="compositionally biased region" description="Acidic residues" evidence="17">
    <location>
        <begin position="380"/>
        <end position="389"/>
    </location>
</feature>
<evidence type="ECO:0000256" key="13">
    <source>
        <dbReference type="ARBA" id="ARBA00023242"/>
    </source>
</evidence>
<dbReference type="OrthoDB" id="262529at2759"/>
<feature type="region of interest" description="Disordered" evidence="17">
    <location>
        <begin position="533"/>
        <end position="557"/>
    </location>
</feature>
<dbReference type="Pfam" id="PF07522">
    <property type="entry name" value="DRMBL"/>
    <property type="match status" value="1"/>
</dbReference>
<comment type="similarity">
    <text evidence="4">Belongs to the DNA repair metallo-beta-lactamase (DRMBL) family.</text>
</comment>
<name>A0A7M7LLC2_STRPU</name>
<dbReference type="GO" id="GO:0008800">
    <property type="term" value="F:beta-lactamase activity"/>
    <property type="evidence" value="ECO:0007669"/>
    <property type="project" value="UniProtKB-EC"/>
</dbReference>
<dbReference type="GO" id="GO:0006303">
    <property type="term" value="P:double-strand break repair via nonhomologous end joining"/>
    <property type="evidence" value="ECO:0000318"/>
    <property type="project" value="GO_Central"/>
</dbReference>
<evidence type="ECO:0000256" key="14">
    <source>
        <dbReference type="ARBA" id="ARBA00039555"/>
    </source>
</evidence>
<dbReference type="RefSeq" id="XP_003726462.2">
    <property type="nucleotide sequence ID" value="XM_003726414.3"/>
</dbReference>
<dbReference type="InterPro" id="IPR036866">
    <property type="entry name" value="RibonucZ/Hydroxyglut_hydro"/>
</dbReference>
<dbReference type="EnsemblMetazoa" id="XM_003726414">
    <property type="protein sequence ID" value="XP_003726462"/>
    <property type="gene ID" value="LOC582513"/>
</dbReference>
<dbReference type="GeneID" id="582513"/>
<dbReference type="FunFam" id="3.40.50.12650:FF:000003">
    <property type="entry name" value="DNA cross-link repair 1B"/>
    <property type="match status" value="1"/>
</dbReference>
<keyword evidence="7" id="KW-0540">Nuclease</keyword>
<dbReference type="SUPFAM" id="SSF56281">
    <property type="entry name" value="Metallo-hydrolase/oxidoreductase"/>
    <property type="match status" value="1"/>
</dbReference>
<reference evidence="19" key="2">
    <citation type="submission" date="2021-01" db="UniProtKB">
        <authorList>
            <consortium name="EnsemblMetazoa"/>
        </authorList>
    </citation>
    <scope>IDENTIFICATION</scope>
</reference>
<evidence type="ECO:0000313" key="19">
    <source>
        <dbReference type="EnsemblMetazoa" id="XP_003726462"/>
    </source>
</evidence>
<dbReference type="Gene3D" id="3.60.15.10">
    <property type="entry name" value="Ribonuclease Z/Hydroxyacylglutathione hydrolase-like"/>
    <property type="match status" value="1"/>
</dbReference>
<organism evidence="19 20">
    <name type="scientific">Strongylocentrotus purpuratus</name>
    <name type="common">Purple sea urchin</name>
    <dbReference type="NCBI Taxonomy" id="7668"/>
    <lineage>
        <taxon>Eukaryota</taxon>
        <taxon>Metazoa</taxon>
        <taxon>Echinodermata</taxon>
        <taxon>Eleutherozoa</taxon>
        <taxon>Echinozoa</taxon>
        <taxon>Echinoidea</taxon>
        <taxon>Euechinoidea</taxon>
        <taxon>Echinacea</taxon>
        <taxon>Camarodonta</taxon>
        <taxon>Echinidea</taxon>
        <taxon>Strongylocentrotidae</taxon>
        <taxon>Strongylocentrotus</taxon>
    </lineage>
</organism>
<feature type="region of interest" description="Disordered" evidence="17">
    <location>
        <begin position="455"/>
        <end position="478"/>
    </location>
</feature>
<sequence>MNGAVITGTPIAVDYWRRNKSPSSKVFFLSHAHSDHTSGLSSTWRYPIYCSEVTGKVAVAKCGVKHSLIKTLSVGNGHIIPLDETGKETMTVTLIDANHCPGATIFLFEGYFGRFLYTGDFRFHPCMFSNTVLGLNRPVDRLYLDNTYNSPENNFPGEDDCKVKIMEVLADYPYSNVVLGMHQLGKEDLLMDIAEFYGEKIQVTPERMSIIELLDCKDVFTTSEARIRVIPVHTITYGAVEQWNSEFPTIVIIPSAIFRSQRRSRIANHPSVFIIPYSSHSSYNELIRFVTQVRPRKVIPIVQPPPSKPSEAALADMSNFDHYLDPTPPTLVTIPSSVQTYMNSHLSVPGEVMRPSLRKRQSITFERCVSKIAKGVVFEDANDDDSDSEENSKGNGTNSDCYKDCVGTELDEEADKNEEDVAKSIWDVSTCSETADVFDKLDRLKDKLSVQVTEKFKDRDQEPDLEKDTQDNEPKVKSPKWQVCPETFYNKPEWIRRSPGKKSHHVCNHAQSGKSCLCKYIVVKEPKEDPTSVNIWDNLPSSSKTKGKTNETVGDCGRSATTNAGIVADEPCASTSEESANMPRNSNVHEGRLKRKVPSIMSVDYSSRKDYNIKCYSAIQHFYKKGKSSNIAATC</sequence>
<evidence type="ECO:0000256" key="8">
    <source>
        <dbReference type="ARBA" id="ARBA00022763"/>
    </source>
</evidence>
<dbReference type="PANTHER" id="PTHR23240:SF26">
    <property type="entry name" value="5' EXONUCLEASE APOLLO"/>
    <property type="match status" value="1"/>
</dbReference>
<dbReference type="GO" id="GO:0036297">
    <property type="term" value="P:interstrand cross-link repair"/>
    <property type="evidence" value="ECO:0000318"/>
    <property type="project" value="GO_Central"/>
</dbReference>
<dbReference type="Proteomes" id="UP000007110">
    <property type="component" value="Unassembled WGS sequence"/>
</dbReference>